<evidence type="ECO:0000313" key="3">
    <source>
        <dbReference type="Proteomes" id="UP000266177"/>
    </source>
</evidence>
<dbReference type="OrthoDB" id="5291305at2"/>
<evidence type="ECO:0000259" key="1">
    <source>
        <dbReference type="Pfam" id="PF01973"/>
    </source>
</evidence>
<dbReference type="RefSeq" id="WP_119792569.1">
    <property type="nucleotide sequence ID" value="NZ_QYZD01000005.1"/>
</dbReference>
<proteinExistence type="predicted"/>
<dbReference type="Pfam" id="PF01973">
    <property type="entry name" value="MptE-like"/>
    <property type="match status" value="1"/>
</dbReference>
<feature type="domain" description="6-hydroxymethylpterin diphosphokinase MptE-like" evidence="1">
    <location>
        <begin position="207"/>
        <end position="375"/>
    </location>
</feature>
<organism evidence="2 3">
    <name type="scientific">Paenibacillus thiaminolyticus</name>
    <name type="common">Bacillus thiaminolyticus</name>
    <dbReference type="NCBI Taxonomy" id="49283"/>
    <lineage>
        <taxon>Bacteria</taxon>
        <taxon>Bacillati</taxon>
        <taxon>Bacillota</taxon>
        <taxon>Bacilli</taxon>
        <taxon>Bacillales</taxon>
        <taxon>Paenibacillaceae</taxon>
        <taxon>Paenibacillus</taxon>
    </lineage>
</organism>
<dbReference type="AlphaFoldDB" id="A0A3A3GM94"/>
<dbReference type="PANTHER" id="PTHR41786:SF1">
    <property type="entry name" value="6-HYDROXYMETHYLPTERIN DIPHOSPHOKINASE MPTE-LIKE DOMAIN-CONTAINING PROTEIN"/>
    <property type="match status" value="1"/>
</dbReference>
<name>A0A3A3GM94_PANTH</name>
<evidence type="ECO:0000313" key="2">
    <source>
        <dbReference type="EMBL" id="RJG24830.1"/>
    </source>
</evidence>
<protein>
    <submittedName>
        <fullName evidence="2">DUF115 domain-containing protein</fullName>
    </submittedName>
</protein>
<comment type="caution">
    <text evidence="2">The sequence shown here is derived from an EMBL/GenBank/DDBJ whole genome shotgun (WGS) entry which is preliminary data.</text>
</comment>
<sequence length="623" mass="71108">MEALKTNAKVIHHRFPHLASIIDHGASIPDSLEMVVSKDNRLHPVVQIDGRMHHIYSAYNVEREVSLWLEQVSDSVSESLYVLLTGFGCGYHLEALMNRFPGKRYYVYEPDVRLFCKVMQTCDVSAVLGHSSLEDLTVGTDAERNTSFLDRFTDQVSGKFVQLYVPSYQRIYHENIKEFHELAVQVAKMKRSNLATFLQFGPEWITNVLQNMKHIVKSPPVTFLKNKFYDVPAVVVGSGPSLHYDLDMIRQLKGKALIIAAGTSIQALMQADIEPDLVVSMDGGQSNCKAFQSVHTDHIPLIYGTFINPGILNESRQFCAYFILDLEIITPHLLGDISEVPIFASNFSVTGLCIQLAAYMGCRTIVFTGQDLSFPGRKYYADGIRHSDPDYIRNTTESASMEVENVYGIMNYTNHIMFVTLRDIENLICLYTDIEFINTSQHGARIKGTTFMPMDKLDYHRLGSSVHGRVKELFKQKQRTEMTDDVIMRMRSDLRELVALKNSFHQLLKLINRLKNKTRPGQNQFLVDGLNRISKLWTDISHNKTYSVYVNFGLSSLMNSYQRFISELNRQSRLDVKFNIIEKYIPTLSRQIIQFIPFIEDTLTATIRELAQESSEEAESGNL</sequence>
<dbReference type="PANTHER" id="PTHR41786">
    <property type="entry name" value="MOTILITY ACCESSORY FACTOR MAF"/>
    <property type="match status" value="1"/>
</dbReference>
<accession>A0A3A3GM94</accession>
<dbReference type="EMBL" id="QYZD01000005">
    <property type="protein sequence ID" value="RJG24830.1"/>
    <property type="molecule type" value="Genomic_DNA"/>
</dbReference>
<gene>
    <name evidence="2" type="ORF">DQX05_08280</name>
</gene>
<dbReference type="InterPro" id="IPR002826">
    <property type="entry name" value="MptE-like"/>
</dbReference>
<dbReference type="Proteomes" id="UP000266177">
    <property type="component" value="Unassembled WGS sequence"/>
</dbReference>
<reference evidence="2 3" key="1">
    <citation type="submission" date="2018-09" db="EMBL/GenBank/DDBJ databases">
        <title>Paenibacillus SK2017-BO5.</title>
        <authorList>
            <person name="Piskunova J.V."/>
            <person name="Dubiley S.A."/>
            <person name="Severinov K.V."/>
        </authorList>
    </citation>
    <scope>NUCLEOTIDE SEQUENCE [LARGE SCALE GENOMIC DNA]</scope>
    <source>
        <strain evidence="2 3">BO5</strain>
    </source>
</reference>